<dbReference type="HOGENOM" id="CLU_2839329_0_0_2"/>
<feature type="region of interest" description="Disordered" evidence="1">
    <location>
        <begin position="46"/>
        <end position="65"/>
    </location>
</feature>
<name>U1N490_9EURY</name>
<gene>
    <name evidence="2" type="ORF">J07HQW1_01389</name>
</gene>
<evidence type="ECO:0000256" key="1">
    <source>
        <dbReference type="SAM" id="MobiDB-lite"/>
    </source>
</evidence>
<dbReference type="EMBL" id="KE356560">
    <property type="protein sequence ID" value="ERG91355.1"/>
    <property type="molecule type" value="Genomic_DNA"/>
</dbReference>
<reference evidence="2 3" key="1">
    <citation type="journal article" date="2013" name="PLoS ONE">
        <title>Assembly-driven community genomics of a hypersaline microbial ecosystem.</title>
        <authorList>
            <person name="Podell S."/>
            <person name="Ugalde J.A."/>
            <person name="Narasingarao P."/>
            <person name="Banfield J.F."/>
            <person name="Heidelberg K.B."/>
            <person name="Allen E.E."/>
        </authorList>
    </citation>
    <scope>NUCLEOTIDE SEQUENCE [LARGE SCALE GENOMIC DNA]</scope>
    <source>
        <strain evidence="3">J07HQW1</strain>
    </source>
</reference>
<protein>
    <submittedName>
        <fullName evidence="2">Uncharacterized protein</fullName>
    </submittedName>
</protein>
<evidence type="ECO:0000313" key="3">
    <source>
        <dbReference type="Proteomes" id="UP000030649"/>
    </source>
</evidence>
<accession>U1N490</accession>
<feature type="region of interest" description="Disordered" evidence="1">
    <location>
        <begin position="1"/>
        <end position="28"/>
    </location>
</feature>
<organism evidence="2 3">
    <name type="scientific">Haloquadratum walsbyi J07HQW1</name>
    <dbReference type="NCBI Taxonomy" id="1238424"/>
    <lineage>
        <taxon>Archaea</taxon>
        <taxon>Methanobacteriati</taxon>
        <taxon>Methanobacteriota</taxon>
        <taxon>Stenosarchaea group</taxon>
        <taxon>Halobacteria</taxon>
        <taxon>Halobacteriales</taxon>
        <taxon>Haloferacaceae</taxon>
        <taxon>Haloquadratum</taxon>
    </lineage>
</organism>
<sequence>MNVPKLLHTQLGDEIRNKQRRGGGIGTKTVNLPAFTEIDIQIPQDSRYERDTKKRQSSLVDTWLL</sequence>
<proteinExistence type="predicted"/>
<evidence type="ECO:0000313" key="2">
    <source>
        <dbReference type="EMBL" id="ERG91355.1"/>
    </source>
</evidence>
<dbReference type="Proteomes" id="UP000030649">
    <property type="component" value="Unassembled WGS sequence"/>
</dbReference>
<dbReference type="AlphaFoldDB" id="U1N490"/>